<dbReference type="GeneID" id="102516192"/>
<reference evidence="21" key="1">
    <citation type="submission" date="2025-08" db="UniProtKB">
        <authorList>
            <consortium name="RefSeq"/>
        </authorList>
    </citation>
    <scope>IDENTIFICATION</scope>
    <source>
        <tissue evidence="21">Ear skin</tissue>
    </source>
</reference>
<dbReference type="FunFam" id="3.30.160.60:FF:000229">
    <property type="entry name" value="Zinc finger protein 90 homolog"/>
    <property type="match status" value="1"/>
</dbReference>
<feature type="domain" description="C2H2-type" evidence="18">
    <location>
        <begin position="494"/>
        <end position="521"/>
    </location>
</feature>
<dbReference type="PROSITE" id="PS50157">
    <property type="entry name" value="ZINC_FINGER_C2H2_2"/>
    <property type="match status" value="9"/>
</dbReference>
<evidence type="ECO:0000313" key="20">
    <source>
        <dbReference type="Proteomes" id="UP000694856"/>
    </source>
</evidence>
<evidence type="ECO:0000256" key="4">
    <source>
        <dbReference type="ARBA" id="ARBA00022499"/>
    </source>
</evidence>
<dbReference type="GO" id="GO:0000978">
    <property type="term" value="F:RNA polymerase II cis-regulatory region sequence-specific DNA binding"/>
    <property type="evidence" value="ECO:0007669"/>
    <property type="project" value="TreeGrafter"/>
</dbReference>
<dbReference type="FunFam" id="3.30.160.60:FF:001161">
    <property type="entry name" value="zinc finger protein 397 isoform X2"/>
    <property type="match status" value="1"/>
</dbReference>
<dbReference type="FunFam" id="3.30.160.60:FF:002134">
    <property type="entry name" value="Zinc finger protein 616"/>
    <property type="match status" value="1"/>
</dbReference>
<evidence type="ECO:0000256" key="14">
    <source>
        <dbReference type="ARBA" id="ARBA00068040"/>
    </source>
</evidence>
<dbReference type="InterPro" id="IPR003309">
    <property type="entry name" value="SCAN_dom"/>
</dbReference>
<comment type="subcellular location">
    <subcellularLocation>
        <location evidence="1 16">Nucleus</location>
    </subcellularLocation>
</comment>
<dbReference type="FunFam" id="3.30.160.60:FF:000478">
    <property type="entry name" value="Zinc finger protein 133"/>
    <property type="match status" value="1"/>
</dbReference>
<feature type="domain" description="C2H2-type" evidence="18">
    <location>
        <begin position="382"/>
        <end position="409"/>
    </location>
</feature>
<evidence type="ECO:0000256" key="8">
    <source>
        <dbReference type="ARBA" id="ARBA00022833"/>
    </source>
</evidence>
<dbReference type="RefSeq" id="XP_032323127.1">
    <property type="nucleotide sequence ID" value="XM_032467236.1"/>
</dbReference>
<keyword evidence="11" id="KW-0238">DNA-binding</keyword>
<keyword evidence="9" id="KW-0832">Ubl conjugation</keyword>
<keyword evidence="12" id="KW-0804">Transcription</keyword>
<evidence type="ECO:0000259" key="19">
    <source>
        <dbReference type="PROSITE" id="PS50804"/>
    </source>
</evidence>
<evidence type="ECO:0000256" key="9">
    <source>
        <dbReference type="ARBA" id="ARBA00022843"/>
    </source>
</evidence>
<dbReference type="PANTHER" id="PTHR23235:SF178">
    <property type="entry name" value="C2H2-TYPE DOMAIN-CONTAINING PROTEIN-RELATED"/>
    <property type="match status" value="1"/>
</dbReference>
<feature type="domain" description="SCAN box" evidence="19">
    <location>
        <begin position="119"/>
        <end position="201"/>
    </location>
</feature>
<dbReference type="SMART" id="SM00355">
    <property type="entry name" value="ZnF_C2H2"/>
    <property type="match status" value="9"/>
</dbReference>
<dbReference type="AlphaFoldDB" id="A0A8B8S0B9"/>
<feature type="region of interest" description="Disordered" evidence="17">
    <location>
        <begin position="260"/>
        <end position="289"/>
    </location>
</feature>
<dbReference type="SMART" id="SM00431">
    <property type="entry name" value="SCAN"/>
    <property type="match status" value="1"/>
</dbReference>
<evidence type="ECO:0000256" key="7">
    <source>
        <dbReference type="ARBA" id="ARBA00022771"/>
    </source>
</evidence>
<proteinExistence type="inferred from homology"/>
<evidence type="ECO:0000256" key="10">
    <source>
        <dbReference type="ARBA" id="ARBA00023015"/>
    </source>
</evidence>
<evidence type="ECO:0000256" key="11">
    <source>
        <dbReference type="ARBA" id="ARBA00023125"/>
    </source>
</evidence>
<dbReference type="InterPro" id="IPR038269">
    <property type="entry name" value="SCAN_sf"/>
</dbReference>
<dbReference type="PANTHER" id="PTHR23235">
    <property type="entry name" value="KRUEPPEL-LIKE TRANSCRIPTION FACTOR"/>
    <property type="match status" value="1"/>
</dbReference>
<evidence type="ECO:0000256" key="12">
    <source>
        <dbReference type="ARBA" id="ARBA00023163"/>
    </source>
</evidence>
<keyword evidence="6" id="KW-0677">Repeat</keyword>
<keyword evidence="13 16" id="KW-0539">Nucleus</keyword>
<dbReference type="GO" id="GO:0005730">
    <property type="term" value="C:nucleolus"/>
    <property type="evidence" value="ECO:0007669"/>
    <property type="project" value="UniProtKB-ARBA"/>
</dbReference>
<evidence type="ECO:0000256" key="13">
    <source>
        <dbReference type="ARBA" id="ARBA00023242"/>
    </source>
</evidence>
<gene>
    <name evidence="21" type="primary">ZNF397</name>
</gene>
<comment type="similarity">
    <text evidence="2">Belongs to the krueppel C2H2-type zinc-finger protein family.</text>
</comment>
<sequence>MGRGRRGLARACERKAAGAHFRSLWLAAPGPRLAPGPLSSFAERRDYSKKLWSTVPSCSEFFAEPFQPRMAVESRAVSTPVPQNPQEQELILVKVEESLSWGQKLKQNGSTRSCQELFRQQFRKFCYQETPGPREALGRLQELCYQWLMPEVHTKEQILELLVLEQFLSILPEELQVWVQQHSPKSGEEAVTLLEDLEREFDDPGQQVPTSPQGPAVPWKDLTRLGASQELTGIQLQPLKTQLKPWEPCLSPQSDCEIKESVPKKHVPGEKSQRLSQEPAFGGVGEHESSLGWQQASATGERLRRSPSQGGTFNQVIFTHKSLGNRDHHELQRSLILSANSMTYQKVPTEERPHRCEVCGHSFKQHSSLTQHQRIHTGEKPYKCNQCGKAFSLRSYLIIHQRIHSGEKAYECSECGKAFNQSSALIRHRKIHTGEKACKCNECGKAFSQSSYLIIHQRIHTGEKPYECNECGKTFSQSSKLIRHQRIHTGERPYECNECGKAFRQSSELITHQRIHSGEKPYECNECGKAFSLSSNLIRHQRIHSGEEPYQCNECGKTFKRSSALVQHQRIHSGDEAYICNDCGKAFRHRSVLLRHQRVHTVK</sequence>
<feature type="domain" description="C2H2-type" evidence="18">
    <location>
        <begin position="522"/>
        <end position="549"/>
    </location>
</feature>
<keyword evidence="4" id="KW-1017">Isopeptide bond</keyword>
<dbReference type="Gene3D" id="1.10.4020.10">
    <property type="entry name" value="DNA breaking-rejoining enzymes"/>
    <property type="match status" value="1"/>
</dbReference>
<dbReference type="InterPro" id="IPR013087">
    <property type="entry name" value="Znf_C2H2_type"/>
</dbReference>
<dbReference type="CTD" id="84307"/>
<dbReference type="FunFam" id="3.30.160.60:FF:001467">
    <property type="entry name" value="Zinc finger protein 397"/>
    <property type="match status" value="1"/>
</dbReference>
<dbReference type="Proteomes" id="UP000694856">
    <property type="component" value="Chromosome 24"/>
</dbReference>
<protein>
    <recommendedName>
        <fullName evidence="14">Zinc finger protein 397</fullName>
    </recommendedName>
</protein>
<dbReference type="GO" id="GO:0005829">
    <property type="term" value="C:cytosol"/>
    <property type="evidence" value="ECO:0007669"/>
    <property type="project" value="UniProtKB-ARBA"/>
</dbReference>
<dbReference type="CDD" id="cd07936">
    <property type="entry name" value="SCAN"/>
    <property type="match status" value="1"/>
</dbReference>
<evidence type="ECO:0000256" key="6">
    <source>
        <dbReference type="ARBA" id="ARBA00022737"/>
    </source>
</evidence>
<dbReference type="Pfam" id="PF00096">
    <property type="entry name" value="zf-C2H2"/>
    <property type="match status" value="9"/>
</dbReference>
<keyword evidence="8" id="KW-0862">Zinc</keyword>
<feature type="domain" description="C2H2-type" evidence="18">
    <location>
        <begin position="438"/>
        <end position="465"/>
    </location>
</feature>
<dbReference type="FunFam" id="3.30.160.60:FF:000737">
    <property type="entry name" value="Zinc finger protein 565"/>
    <property type="match status" value="1"/>
</dbReference>
<evidence type="ECO:0000313" key="21">
    <source>
        <dbReference type="RefSeq" id="XP_032323127.1"/>
    </source>
</evidence>
<keyword evidence="5" id="KW-0479">Metal-binding</keyword>
<dbReference type="FunFam" id="3.30.160.60:FF:000622">
    <property type="entry name" value="zinc finger protein 26 isoform X3"/>
    <property type="match status" value="1"/>
</dbReference>
<evidence type="ECO:0000256" key="15">
    <source>
        <dbReference type="PROSITE-ProRule" id="PRU00042"/>
    </source>
</evidence>
<feature type="domain" description="C2H2-type" evidence="18">
    <location>
        <begin position="466"/>
        <end position="493"/>
    </location>
</feature>
<dbReference type="Pfam" id="PF02023">
    <property type="entry name" value="SCAN"/>
    <property type="match status" value="1"/>
</dbReference>
<feature type="compositionally biased region" description="Basic and acidic residues" evidence="17">
    <location>
        <begin position="260"/>
        <end position="273"/>
    </location>
</feature>
<keyword evidence="7 15" id="KW-0863">Zinc-finger</keyword>
<dbReference type="Gene3D" id="3.30.160.60">
    <property type="entry name" value="Classic Zinc Finger"/>
    <property type="match status" value="9"/>
</dbReference>
<feature type="domain" description="C2H2-type" evidence="18">
    <location>
        <begin position="354"/>
        <end position="381"/>
    </location>
</feature>
<evidence type="ECO:0000256" key="1">
    <source>
        <dbReference type="ARBA" id="ARBA00004123"/>
    </source>
</evidence>
<dbReference type="FunFam" id="3.30.160.60:FF:002402">
    <property type="entry name" value="Zinc finger protein 347"/>
    <property type="match status" value="1"/>
</dbReference>
<keyword evidence="20" id="KW-1185">Reference proteome</keyword>
<keyword evidence="3" id="KW-0678">Repressor</keyword>
<feature type="domain" description="C2H2-type" evidence="18">
    <location>
        <begin position="578"/>
        <end position="603"/>
    </location>
</feature>
<evidence type="ECO:0000256" key="17">
    <source>
        <dbReference type="SAM" id="MobiDB-lite"/>
    </source>
</evidence>
<dbReference type="FunFam" id="1.10.4020.10:FF:000001">
    <property type="entry name" value="zinc finger protein 263 isoform X1"/>
    <property type="match status" value="1"/>
</dbReference>
<accession>A0A8B8S0B9</accession>
<dbReference type="GO" id="GO:0015630">
    <property type="term" value="C:microtubule cytoskeleton"/>
    <property type="evidence" value="ECO:0007669"/>
    <property type="project" value="UniProtKB-ARBA"/>
</dbReference>
<dbReference type="FunFam" id="3.30.160.60:FF:004137">
    <property type="match status" value="1"/>
</dbReference>
<dbReference type="SUPFAM" id="SSF57667">
    <property type="entry name" value="beta-beta-alpha zinc fingers"/>
    <property type="match status" value="5"/>
</dbReference>
<evidence type="ECO:0000256" key="3">
    <source>
        <dbReference type="ARBA" id="ARBA00022491"/>
    </source>
</evidence>
<dbReference type="FunFam" id="3.30.160.60:FF:000944">
    <property type="entry name" value="zinc finger protein 232 isoform X1"/>
    <property type="match status" value="1"/>
</dbReference>
<dbReference type="GO" id="GO:0000981">
    <property type="term" value="F:DNA-binding transcription factor activity, RNA polymerase II-specific"/>
    <property type="evidence" value="ECO:0007669"/>
    <property type="project" value="TreeGrafter"/>
</dbReference>
<dbReference type="InterPro" id="IPR036236">
    <property type="entry name" value="Znf_C2H2_sf"/>
</dbReference>
<dbReference type="KEGG" id="cfr:102516192"/>
<evidence type="ECO:0000256" key="16">
    <source>
        <dbReference type="PROSITE-ProRule" id="PRU00187"/>
    </source>
</evidence>
<keyword evidence="10" id="KW-0805">Transcription regulation</keyword>
<dbReference type="SUPFAM" id="SSF47353">
    <property type="entry name" value="Retrovirus capsid dimerization domain-like"/>
    <property type="match status" value="1"/>
</dbReference>
<evidence type="ECO:0000256" key="2">
    <source>
        <dbReference type="ARBA" id="ARBA00006991"/>
    </source>
</evidence>
<dbReference type="PROSITE" id="PS50804">
    <property type="entry name" value="SCAN_BOX"/>
    <property type="match status" value="1"/>
</dbReference>
<evidence type="ECO:0000256" key="5">
    <source>
        <dbReference type="ARBA" id="ARBA00022723"/>
    </source>
</evidence>
<organism evidence="20 21">
    <name type="scientific">Camelus ferus</name>
    <name type="common">Wild bactrian camel</name>
    <name type="synonym">Camelus bactrianus ferus</name>
    <dbReference type="NCBI Taxonomy" id="419612"/>
    <lineage>
        <taxon>Eukaryota</taxon>
        <taxon>Metazoa</taxon>
        <taxon>Chordata</taxon>
        <taxon>Craniata</taxon>
        <taxon>Vertebrata</taxon>
        <taxon>Euteleostomi</taxon>
        <taxon>Mammalia</taxon>
        <taxon>Eutheria</taxon>
        <taxon>Laurasiatheria</taxon>
        <taxon>Artiodactyla</taxon>
        <taxon>Tylopoda</taxon>
        <taxon>Camelidae</taxon>
        <taxon>Camelus</taxon>
    </lineage>
</organism>
<dbReference type="PROSITE" id="PS00028">
    <property type="entry name" value="ZINC_FINGER_C2H2_1"/>
    <property type="match status" value="9"/>
</dbReference>
<evidence type="ECO:0000259" key="18">
    <source>
        <dbReference type="PROSITE" id="PS50157"/>
    </source>
</evidence>
<dbReference type="GO" id="GO:0008270">
    <property type="term" value="F:zinc ion binding"/>
    <property type="evidence" value="ECO:0007669"/>
    <property type="project" value="UniProtKB-KW"/>
</dbReference>
<feature type="domain" description="C2H2-type" evidence="18">
    <location>
        <begin position="410"/>
        <end position="437"/>
    </location>
</feature>
<feature type="domain" description="C2H2-type" evidence="18">
    <location>
        <begin position="550"/>
        <end position="577"/>
    </location>
</feature>
<name>A0A8B8S0B9_CAMFR</name>